<evidence type="ECO:0000313" key="4">
    <source>
        <dbReference type="Proteomes" id="UP000287746"/>
    </source>
</evidence>
<feature type="transmembrane region" description="Helical" evidence="1">
    <location>
        <begin position="139"/>
        <end position="157"/>
    </location>
</feature>
<dbReference type="Pfam" id="PF00884">
    <property type="entry name" value="Sulfatase"/>
    <property type="match status" value="1"/>
</dbReference>
<dbReference type="GO" id="GO:0009244">
    <property type="term" value="P:lipopolysaccharide core region biosynthetic process"/>
    <property type="evidence" value="ECO:0007669"/>
    <property type="project" value="TreeGrafter"/>
</dbReference>
<proteinExistence type="predicted"/>
<dbReference type="SUPFAM" id="SSF53649">
    <property type="entry name" value="Alkaline phosphatase-like"/>
    <property type="match status" value="1"/>
</dbReference>
<sequence>MTLPIKEALLALYLVAGFAAVAERLLSLGPGPALFLYVGLFGFLAVCLLLAAYIRNTHLRLGYAVLLSASALLLDSFQRIVGEPLTYDAFINLLNSAGFVGDTLGQHASSIASAFASSLLLLVGVAMKPKRTLPLPGSASVAAPLIGIATLSGILFARGGEGANGLPSAFPILAYSSVFLYERGVSPTVARQDVTIPRTGPRARGDIALIIDESVLGSYLDINDARGATSGLARSRPGVEIHNFGYAASITNCSVGTNVTLRHGGTRDDYERINATMPAIWRYARKAGLRTVYIDAQRTGGNLHNLMSRQELEAIDRFIQFDDVPVRERDMAAADVLARLLNDRTADFIIINKVGAHFPIHDKYPDAFMRHRPALPRGGFADVSDTGSRDGFGGSSEDWARYRNAYRNTLLWNVGAFFDRLFARARIGDATIIYTSDHGQDLHEAGNPGLDTHCSSDPVIEEGLVPLVVIKGATLKTLDWERNLGANRNRVSHYEIFPTLLSLMGYDGQRVRAVYGPSLLERSTGDPSFNARFNARLGLKPRWIAINSRSITATSVAQQAKLQERAGQLP</sequence>
<dbReference type="Gene3D" id="3.40.720.10">
    <property type="entry name" value="Alkaline Phosphatase, subunit A"/>
    <property type="match status" value="1"/>
</dbReference>
<dbReference type="Proteomes" id="UP000287746">
    <property type="component" value="Unassembled WGS sequence"/>
</dbReference>
<dbReference type="RefSeq" id="WP_066662457.1">
    <property type="nucleotide sequence ID" value="NZ_QQYZ01000040.1"/>
</dbReference>
<dbReference type="PANTHER" id="PTHR30443">
    <property type="entry name" value="INNER MEMBRANE PROTEIN"/>
    <property type="match status" value="1"/>
</dbReference>
<dbReference type="GO" id="GO:0005886">
    <property type="term" value="C:plasma membrane"/>
    <property type="evidence" value="ECO:0007669"/>
    <property type="project" value="UniProtKB-SubCell"/>
</dbReference>
<feature type="transmembrane region" description="Helical" evidence="1">
    <location>
        <begin position="61"/>
        <end position="81"/>
    </location>
</feature>
<feature type="transmembrane region" description="Helical" evidence="1">
    <location>
        <begin position="34"/>
        <end position="54"/>
    </location>
</feature>
<comment type="caution">
    <text evidence="3">The sequence shown here is derived from an EMBL/GenBank/DDBJ whole genome shotgun (WGS) entry which is preliminary data.</text>
</comment>
<evidence type="ECO:0000259" key="2">
    <source>
        <dbReference type="Pfam" id="PF00884"/>
    </source>
</evidence>
<evidence type="ECO:0000256" key="1">
    <source>
        <dbReference type="SAM" id="Phobius"/>
    </source>
</evidence>
<dbReference type="InterPro" id="IPR000917">
    <property type="entry name" value="Sulfatase_N"/>
</dbReference>
<evidence type="ECO:0000313" key="3">
    <source>
        <dbReference type="EMBL" id="RSY76360.1"/>
    </source>
</evidence>
<gene>
    <name evidence="3" type="ORF">DAH66_21795</name>
</gene>
<dbReference type="PANTHER" id="PTHR30443:SF2">
    <property type="entry name" value="PHOSPHOETHANOLAMINE TRANSFERASE EPTC"/>
    <property type="match status" value="1"/>
</dbReference>
<name>A0A430FXI8_9SPHN</name>
<keyword evidence="1" id="KW-0812">Transmembrane</keyword>
<dbReference type="InterPro" id="IPR040423">
    <property type="entry name" value="PEA_transferase"/>
</dbReference>
<feature type="transmembrane region" description="Helical" evidence="1">
    <location>
        <begin position="108"/>
        <end position="127"/>
    </location>
</feature>
<dbReference type="EMBL" id="QQYZ01000040">
    <property type="protein sequence ID" value="RSY76360.1"/>
    <property type="molecule type" value="Genomic_DNA"/>
</dbReference>
<organism evidence="3 4">
    <name type="scientific">Sphingomonas koreensis</name>
    <dbReference type="NCBI Taxonomy" id="93064"/>
    <lineage>
        <taxon>Bacteria</taxon>
        <taxon>Pseudomonadati</taxon>
        <taxon>Pseudomonadota</taxon>
        <taxon>Alphaproteobacteria</taxon>
        <taxon>Sphingomonadales</taxon>
        <taxon>Sphingomonadaceae</taxon>
        <taxon>Sphingomonas</taxon>
    </lineage>
</organism>
<accession>A0A430FXI8</accession>
<dbReference type="GO" id="GO:0016776">
    <property type="term" value="F:phosphotransferase activity, phosphate group as acceptor"/>
    <property type="evidence" value="ECO:0007669"/>
    <property type="project" value="TreeGrafter"/>
</dbReference>
<protein>
    <submittedName>
        <fullName evidence="3">Sulfatase</fullName>
    </submittedName>
</protein>
<feature type="domain" description="Sulfatase N-terminal" evidence="2">
    <location>
        <begin position="269"/>
        <end position="506"/>
    </location>
</feature>
<dbReference type="InterPro" id="IPR017850">
    <property type="entry name" value="Alkaline_phosphatase_core_sf"/>
</dbReference>
<keyword evidence="1" id="KW-0472">Membrane</keyword>
<keyword evidence="1" id="KW-1133">Transmembrane helix</keyword>
<reference evidence="3 4" key="1">
    <citation type="submission" date="2018-07" db="EMBL/GenBank/DDBJ databases">
        <title>Genomic and Epidemiologic Investigation of an Indolent Hospital Outbreak.</title>
        <authorList>
            <person name="Johnson R.C."/>
            <person name="Deming C."/>
            <person name="Conlan S."/>
            <person name="Zellmer C.J."/>
            <person name="Michelin A.V."/>
            <person name="Lee-Lin S."/>
            <person name="Thomas P.J."/>
            <person name="Park M."/>
            <person name="Weingarten R.A."/>
            <person name="Less J."/>
            <person name="Dekker J.P."/>
            <person name="Frank K.M."/>
            <person name="Musser K.A."/>
            <person name="Mcquiston J.R."/>
            <person name="Henderson D.K."/>
            <person name="Lau A.F."/>
            <person name="Palmore T.N."/>
            <person name="Segre J.A."/>
        </authorList>
    </citation>
    <scope>NUCLEOTIDE SEQUENCE [LARGE SCALE GENOMIC DNA]</scope>
    <source>
        <strain evidence="3 4">SK-CDC1_0717</strain>
    </source>
</reference>
<dbReference type="AlphaFoldDB" id="A0A430FXI8"/>